<name>A0A183D2I2_9BILA</name>
<protein>
    <submittedName>
        <fullName evidence="1">Transcriptional regulator</fullName>
    </submittedName>
</protein>
<sequence length="30" mass="3128">LTQVILGERPAPKLPPPRGGFALGVEAVDE</sequence>
<dbReference type="WBParaSite" id="GPUH_0000292801-mRNA-1">
    <property type="protein sequence ID" value="GPUH_0000292801-mRNA-1"/>
    <property type="gene ID" value="GPUH_0000292801"/>
</dbReference>
<accession>A0A183D2I2</accession>
<reference evidence="1" key="1">
    <citation type="submission" date="2016-06" db="UniProtKB">
        <authorList>
            <consortium name="WormBaseParasite"/>
        </authorList>
    </citation>
    <scope>IDENTIFICATION</scope>
</reference>
<evidence type="ECO:0000313" key="1">
    <source>
        <dbReference type="WBParaSite" id="GPUH_0000292801-mRNA-1"/>
    </source>
</evidence>
<dbReference type="AlphaFoldDB" id="A0A183D2I2"/>
<organism evidence="1">
    <name type="scientific">Gongylonema pulchrum</name>
    <dbReference type="NCBI Taxonomy" id="637853"/>
    <lineage>
        <taxon>Eukaryota</taxon>
        <taxon>Metazoa</taxon>
        <taxon>Ecdysozoa</taxon>
        <taxon>Nematoda</taxon>
        <taxon>Chromadorea</taxon>
        <taxon>Rhabditida</taxon>
        <taxon>Spirurina</taxon>
        <taxon>Spiruromorpha</taxon>
        <taxon>Spiruroidea</taxon>
        <taxon>Gongylonematidae</taxon>
        <taxon>Gongylonema</taxon>
    </lineage>
</organism>
<proteinExistence type="predicted"/>